<keyword evidence="2" id="KW-0378">Hydrolase</keyword>
<proteinExistence type="predicted"/>
<protein>
    <submittedName>
        <fullName evidence="2">LAGLIDADG homing endonuclease</fullName>
    </submittedName>
</protein>
<dbReference type="Pfam" id="PF00961">
    <property type="entry name" value="LAGLIDADG_1"/>
    <property type="match status" value="1"/>
</dbReference>
<geneLocation type="mitochondrion" evidence="2"/>
<dbReference type="PANTHER" id="PTHR36181">
    <property type="entry name" value="INTRON-ENCODED ENDONUCLEASE AI3-RELATED"/>
    <property type="match status" value="1"/>
</dbReference>
<dbReference type="PANTHER" id="PTHR36181:SF4">
    <property type="entry name" value="LAGLIDADG ENDONUCLEASE"/>
    <property type="match status" value="1"/>
</dbReference>
<gene>
    <name evidence="2" type="primary">mag21</name>
</gene>
<accession>A0A8E8GT13</accession>
<dbReference type="GO" id="GO:0004519">
    <property type="term" value="F:endonuclease activity"/>
    <property type="evidence" value="ECO:0007669"/>
    <property type="project" value="UniProtKB-KW"/>
</dbReference>
<name>A0A8E8GT13_9AGAM</name>
<reference evidence="2" key="1">
    <citation type="submission" date="2021-04" db="EMBL/GenBank/DDBJ databases">
        <title>Mitogenome analysis reveals the evolution and host adaptation in Rhizoctonia solani.</title>
        <authorList>
            <person name="Zheng A."/>
            <person name="Lin R."/>
            <person name="Xia Y."/>
            <person name="Zhang D."/>
            <person name="Xiang X."/>
            <person name="Niu X."/>
            <person name="Liu Y."/>
            <person name="Jiang L."/>
            <person name="Wang X."/>
        </authorList>
    </citation>
    <scope>NUCLEOTIDE SEQUENCE</scope>
    <source>
        <strain evidence="2">AG1-IA</strain>
    </source>
</reference>
<dbReference type="AlphaFoldDB" id="A0A8E8GT13"/>
<dbReference type="InterPro" id="IPR004860">
    <property type="entry name" value="LAGLIDADG_dom"/>
</dbReference>
<feature type="domain" description="Homing endonuclease LAGLIDADG" evidence="1">
    <location>
        <begin position="74"/>
        <end position="170"/>
    </location>
</feature>
<evidence type="ECO:0000259" key="1">
    <source>
        <dbReference type="Pfam" id="PF00961"/>
    </source>
</evidence>
<dbReference type="InterPro" id="IPR051289">
    <property type="entry name" value="LAGLIDADG_Endonuclease"/>
</dbReference>
<evidence type="ECO:0000313" key="2">
    <source>
        <dbReference type="EMBL" id="QWC53667.1"/>
    </source>
</evidence>
<dbReference type="EMBL" id="MW995474">
    <property type="protein sequence ID" value="QWC53667.1"/>
    <property type="molecule type" value="Genomic_DNA"/>
</dbReference>
<sequence length="227" mass="25932">MLAPILIVHSKPSQTPGEGTNSHPFNGAQLKPHTQLKYLGAKLPRRNNFIEWGNKSSYHTFTHSGKTLNPWLVTGLTDAEGSFLVTISQKPSRKYGLELKLRFMVHMNIRELELLKSLRDFFGVGQVFSSGSSARYEVSSKADINVIINHFLVYPLQTSKKHMFYIFLTIFEMYCNKEHFHKEGLLKMLSYVNFLNNPLRGETLSYIINNVGLLPFLALPRSPFLKV</sequence>
<keyword evidence="2" id="KW-0255">Endonuclease</keyword>
<organism evidence="2">
    <name type="scientific">Rhizoctonia solani</name>
    <dbReference type="NCBI Taxonomy" id="456999"/>
    <lineage>
        <taxon>Eukaryota</taxon>
        <taxon>Fungi</taxon>
        <taxon>Dikarya</taxon>
        <taxon>Basidiomycota</taxon>
        <taxon>Agaricomycotina</taxon>
        <taxon>Agaricomycetes</taxon>
        <taxon>Cantharellales</taxon>
        <taxon>Ceratobasidiaceae</taxon>
        <taxon>Rhizoctonia</taxon>
    </lineage>
</organism>
<keyword evidence="2" id="KW-0540">Nuclease</keyword>
<keyword evidence="2" id="KW-0496">Mitochondrion</keyword>